<dbReference type="OrthoDB" id="2576311at2759"/>
<feature type="chain" id="PRO_5001647598" description="Transmembrane protein" evidence="3">
    <location>
        <begin position="29"/>
        <end position="327"/>
    </location>
</feature>
<name>A0A067PL96_9AGAM</name>
<reference evidence="5" key="1">
    <citation type="journal article" date="2014" name="Proc. Natl. Acad. Sci. U.S.A.">
        <title>Extensive sampling of basidiomycete genomes demonstrates inadequacy of the white-rot/brown-rot paradigm for wood decay fungi.</title>
        <authorList>
            <person name="Riley R."/>
            <person name="Salamov A.A."/>
            <person name="Brown D.W."/>
            <person name="Nagy L.G."/>
            <person name="Floudas D."/>
            <person name="Held B.W."/>
            <person name="Levasseur A."/>
            <person name="Lombard V."/>
            <person name="Morin E."/>
            <person name="Otillar R."/>
            <person name="Lindquist E.A."/>
            <person name="Sun H."/>
            <person name="LaButti K.M."/>
            <person name="Schmutz J."/>
            <person name="Jabbour D."/>
            <person name="Luo H."/>
            <person name="Baker S.E."/>
            <person name="Pisabarro A.G."/>
            <person name="Walton J.D."/>
            <person name="Blanchette R.A."/>
            <person name="Henrissat B."/>
            <person name="Martin F."/>
            <person name="Cullen D."/>
            <person name="Hibbett D.S."/>
            <person name="Grigoriev I.V."/>
        </authorList>
    </citation>
    <scope>NUCLEOTIDE SEQUENCE [LARGE SCALE GENOMIC DNA]</scope>
    <source>
        <strain evidence="5">MUCL 33604</strain>
    </source>
</reference>
<keyword evidence="2" id="KW-1133">Transmembrane helix</keyword>
<feature type="region of interest" description="Disordered" evidence="1">
    <location>
        <begin position="166"/>
        <end position="211"/>
    </location>
</feature>
<dbReference type="HOGENOM" id="CLU_053888_0_0_1"/>
<keyword evidence="2" id="KW-0812">Transmembrane</keyword>
<feature type="region of interest" description="Disordered" evidence="1">
    <location>
        <begin position="246"/>
        <end position="266"/>
    </location>
</feature>
<accession>A0A067PL96</accession>
<dbReference type="EMBL" id="KL197728">
    <property type="protein sequence ID" value="KDQ54605.1"/>
    <property type="molecule type" value="Genomic_DNA"/>
</dbReference>
<evidence type="ECO:0000256" key="1">
    <source>
        <dbReference type="SAM" id="MobiDB-lite"/>
    </source>
</evidence>
<evidence type="ECO:0008006" key="6">
    <source>
        <dbReference type="Google" id="ProtNLM"/>
    </source>
</evidence>
<sequence>MDPLIVFVIGVFLSIWSPIFRLQHGVSGQSTTAQCNRSSPLTQNSLGESPCVVLTSLWQVCTGNATVWGPLPQGDEYDPPKPDLGEVNACTCSSVIYVLVSACGWCQNRNYTTWAIWTTNCTSAQVTKGFPASIPSGIAVPHWAYMDVSGFGGSFDPTIALQIGDSPESSAGAPVTPSTSTTASSQPTIPISSTIPTSVPTPTTTKQNSDTGAIVGGSVGGFVVLAVAAILLMWFLGWGKDETAERELENKDYPPQSPEPPASPTLAESKYSYYATNQPRTSPPVSATLAGPAFAGSPKYPHGVLPDPSNNYARMSASGGYAGMPEV</sequence>
<gene>
    <name evidence="4" type="ORF">JAAARDRAFT_399571</name>
</gene>
<dbReference type="InParanoid" id="A0A067PL96"/>
<protein>
    <recommendedName>
        <fullName evidence="6">Transmembrane protein</fullName>
    </recommendedName>
</protein>
<dbReference type="Proteomes" id="UP000027265">
    <property type="component" value="Unassembled WGS sequence"/>
</dbReference>
<keyword evidence="3" id="KW-0732">Signal</keyword>
<dbReference type="AlphaFoldDB" id="A0A067PL96"/>
<keyword evidence="5" id="KW-1185">Reference proteome</keyword>
<feature type="transmembrane region" description="Helical" evidence="2">
    <location>
        <begin position="213"/>
        <end position="236"/>
    </location>
</feature>
<feature type="signal peptide" evidence="3">
    <location>
        <begin position="1"/>
        <end position="28"/>
    </location>
</feature>
<keyword evidence="2" id="KW-0472">Membrane</keyword>
<proteinExistence type="predicted"/>
<dbReference type="STRING" id="933084.A0A067PL96"/>
<feature type="compositionally biased region" description="Low complexity" evidence="1">
    <location>
        <begin position="169"/>
        <end position="205"/>
    </location>
</feature>
<evidence type="ECO:0000313" key="5">
    <source>
        <dbReference type="Proteomes" id="UP000027265"/>
    </source>
</evidence>
<organism evidence="4 5">
    <name type="scientific">Jaapia argillacea MUCL 33604</name>
    <dbReference type="NCBI Taxonomy" id="933084"/>
    <lineage>
        <taxon>Eukaryota</taxon>
        <taxon>Fungi</taxon>
        <taxon>Dikarya</taxon>
        <taxon>Basidiomycota</taxon>
        <taxon>Agaricomycotina</taxon>
        <taxon>Agaricomycetes</taxon>
        <taxon>Agaricomycetidae</taxon>
        <taxon>Jaapiales</taxon>
        <taxon>Jaapiaceae</taxon>
        <taxon>Jaapia</taxon>
    </lineage>
</organism>
<evidence type="ECO:0000313" key="4">
    <source>
        <dbReference type="EMBL" id="KDQ54605.1"/>
    </source>
</evidence>
<evidence type="ECO:0000256" key="3">
    <source>
        <dbReference type="SAM" id="SignalP"/>
    </source>
</evidence>
<evidence type="ECO:0000256" key="2">
    <source>
        <dbReference type="SAM" id="Phobius"/>
    </source>
</evidence>